<accession>A0A6P7SM30</accession>
<evidence type="ECO:0000256" key="4">
    <source>
        <dbReference type="SAM" id="Coils"/>
    </source>
</evidence>
<name>A0A6P7SM30_9MOLL</name>
<comment type="subcellular location">
    <subcellularLocation>
        <location evidence="3">Cytoplasm</location>
        <location evidence="3">Cytoskeleton</location>
        <location evidence="3">Cilium axoneme</location>
    </subcellularLocation>
</comment>
<dbReference type="GO" id="GO:0005930">
    <property type="term" value="C:axoneme"/>
    <property type="evidence" value="ECO:0007669"/>
    <property type="project" value="UniProtKB-SubCell"/>
</dbReference>
<dbReference type="InterPro" id="IPR048256">
    <property type="entry name" value="Tektin-like"/>
</dbReference>
<dbReference type="GO" id="GO:0060294">
    <property type="term" value="P:cilium movement involved in cell motility"/>
    <property type="evidence" value="ECO:0007669"/>
    <property type="project" value="UniProtKB-UniRule"/>
</dbReference>
<protein>
    <recommendedName>
        <fullName evidence="3">Tektin</fullName>
    </recommendedName>
</protein>
<feature type="coiled-coil region" evidence="4">
    <location>
        <begin position="73"/>
        <end position="100"/>
    </location>
</feature>
<dbReference type="RefSeq" id="XP_029639347.1">
    <property type="nucleotide sequence ID" value="XM_029783487.2"/>
</dbReference>
<keyword evidence="3" id="KW-0282">Flagellum</keyword>
<reference evidence="6" key="1">
    <citation type="submission" date="2025-08" db="UniProtKB">
        <authorList>
            <consortium name="RefSeq"/>
        </authorList>
    </citation>
    <scope>IDENTIFICATION</scope>
</reference>
<gene>
    <name evidence="6" type="primary">LOC115214313</name>
</gene>
<comment type="similarity">
    <text evidence="1 3">Belongs to the tektin family.</text>
</comment>
<keyword evidence="4" id="KW-0175">Coiled coil</keyword>
<feature type="coiled-coil region" evidence="4">
    <location>
        <begin position="333"/>
        <end position="381"/>
    </location>
</feature>
<dbReference type="KEGG" id="osn:115214313"/>
<evidence type="ECO:0000313" key="5">
    <source>
        <dbReference type="Proteomes" id="UP000515154"/>
    </source>
</evidence>
<keyword evidence="3" id="KW-0966">Cell projection</keyword>
<feature type="coiled-coil region" evidence="4">
    <location>
        <begin position="238"/>
        <end position="301"/>
    </location>
</feature>
<dbReference type="PANTHER" id="PTHR19960">
    <property type="entry name" value="TEKTIN"/>
    <property type="match status" value="1"/>
</dbReference>
<dbReference type="AlphaFoldDB" id="A0A6P7SM30"/>
<dbReference type="PANTHER" id="PTHR19960:SF7">
    <property type="entry name" value="TEKTIN"/>
    <property type="match status" value="1"/>
</dbReference>
<dbReference type="GO" id="GO:0015630">
    <property type="term" value="C:microtubule cytoskeleton"/>
    <property type="evidence" value="ECO:0007669"/>
    <property type="project" value="UniProtKB-UniRule"/>
</dbReference>
<dbReference type="Proteomes" id="UP000515154">
    <property type="component" value="Linkage group LG7"/>
</dbReference>
<keyword evidence="2" id="KW-0963">Cytoplasm</keyword>
<proteinExistence type="inferred from homology"/>
<dbReference type="InterPro" id="IPR000435">
    <property type="entry name" value="Tektins"/>
</dbReference>
<organism evidence="5 6">
    <name type="scientific">Octopus sinensis</name>
    <name type="common">East Asian common octopus</name>
    <dbReference type="NCBI Taxonomy" id="2607531"/>
    <lineage>
        <taxon>Eukaryota</taxon>
        <taxon>Metazoa</taxon>
        <taxon>Spiralia</taxon>
        <taxon>Lophotrochozoa</taxon>
        <taxon>Mollusca</taxon>
        <taxon>Cephalopoda</taxon>
        <taxon>Coleoidea</taxon>
        <taxon>Octopodiformes</taxon>
        <taxon>Octopoda</taxon>
        <taxon>Incirrata</taxon>
        <taxon>Octopodidae</taxon>
        <taxon>Octopus</taxon>
    </lineage>
</organism>
<dbReference type="GO" id="GO:0005634">
    <property type="term" value="C:nucleus"/>
    <property type="evidence" value="ECO:0007669"/>
    <property type="project" value="TreeGrafter"/>
</dbReference>
<evidence type="ECO:0000256" key="3">
    <source>
        <dbReference type="RuleBase" id="RU367040"/>
    </source>
</evidence>
<dbReference type="GO" id="GO:0060271">
    <property type="term" value="P:cilium assembly"/>
    <property type="evidence" value="ECO:0007669"/>
    <property type="project" value="UniProtKB-UniRule"/>
</dbReference>
<evidence type="ECO:0000313" key="6">
    <source>
        <dbReference type="RefSeq" id="XP_029639347.1"/>
    </source>
</evidence>
<dbReference type="PRINTS" id="PR00511">
    <property type="entry name" value="TEKTIN"/>
</dbReference>
<evidence type="ECO:0000256" key="2">
    <source>
        <dbReference type="ARBA" id="ARBA00022490"/>
    </source>
</evidence>
<keyword evidence="5" id="KW-1185">Reference proteome</keyword>
<keyword evidence="3" id="KW-0969">Cilium</keyword>
<evidence type="ECO:0000256" key="1">
    <source>
        <dbReference type="ARBA" id="ARBA00007209"/>
    </source>
</evidence>
<dbReference type="Pfam" id="PF03148">
    <property type="entry name" value="Tektin"/>
    <property type="match status" value="1"/>
</dbReference>
<sequence length="422" mass="49473">MATELHKVHYQPKDWFTNNYSISTNSEREQKASTNCRQEGRYLRNETYAQTKWDEYHNNIRLGDRVDQIRKWKEILEKTLQDLDKEIGDLSTSKDLAEQQLEDMNLATDVNVENLTLRESHYGIDLTEDDPELDLRKETQVINGIKALLQQRISESFEQIVRLQEARQQVQADLQDKNIAMDIDIDQYNLSHKSPNISFKPDPLRVPKGSTTPCEWEEFSRYNVQRAEAEVRGSRTLRETIHHNLQQARNDLETAQKSTNYSFRKRMHEYERAIKELEWQKKNLEEEIAELENDIRELNLAIANKRGPMKLAQTRLENRTCRPSVELCRDAPQYGLTDEVKQLEATIAALEEKLKQSQHSLDSLQKNLHAVNDELDRKNNSLMLDKRCMDVRERLKTQPKTTTERNITMTGLVRDKPDILAV</sequence>